<protein>
    <submittedName>
        <fullName evidence="1">22499_t:CDS:1</fullName>
    </submittedName>
</protein>
<sequence>MDLLIFAIQLEERNQLEFTFEYKGETRVLWDGFTLQIRTRTKSIAHEHTIYTGEMNSIFISYG</sequence>
<keyword evidence="2" id="KW-1185">Reference proteome</keyword>
<reference evidence="1" key="1">
    <citation type="submission" date="2021-06" db="EMBL/GenBank/DDBJ databases">
        <authorList>
            <person name="Kallberg Y."/>
            <person name="Tangrot J."/>
            <person name="Rosling A."/>
        </authorList>
    </citation>
    <scope>NUCLEOTIDE SEQUENCE</scope>
    <source>
        <strain evidence="1">MA461A</strain>
    </source>
</reference>
<proteinExistence type="predicted"/>
<accession>A0ACA9SJN0</accession>
<evidence type="ECO:0000313" key="1">
    <source>
        <dbReference type="EMBL" id="CAG8840421.1"/>
    </source>
</evidence>
<name>A0ACA9SJN0_9GLOM</name>
<feature type="non-terminal residue" evidence="1">
    <location>
        <position position="63"/>
    </location>
</feature>
<comment type="caution">
    <text evidence="1">The sequence shown here is derived from an EMBL/GenBank/DDBJ whole genome shotgun (WGS) entry which is preliminary data.</text>
</comment>
<dbReference type="EMBL" id="CAJVQC010126688">
    <property type="protein sequence ID" value="CAG8840421.1"/>
    <property type="molecule type" value="Genomic_DNA"/>
</dbReference>
<dbReference type="Proteomes" id="UP000789920">
    <property type="component" value="Unassembled WGS sequence"/>
</dbReference>
<gene>
    <name evidence="1" type="ORF">RPERSI_LOCUS31425</name>
</gene>
<evidence type="ECO:0000313" key="2">
    <source>
        <dbReference type="Proteomes" id="UP000789920"/>
    </source>
</evidence>
<organism evidence="1 2">
    <name type="scientific">Racocetra persica</name>
    <dbReference type="NCBI Taxonomy" id="160502"/>
    <lineage>
        <taxon>Eukaryota</taxon>
        <taxon>Fungi</taxon>
        <taxon>Fungi incertae sedis</taxon>
        <taxon>Mucoromycota</taxon>
        <taxon>Glomeromycotina</taxon>
        <taxon>Glomeromycetes</taxon>
        <taxon>Diversisporales</taxon>
        <taxon>Gigasporaceae</taxon>
        <taxon>Racocetra</taxon>
    </lineage>
</organism>